<keyword evidence="3 6" id="KW-0812">Transmembrane</keyword>
<keyword evidence="9" id="KW-1185">Reference proteome</keyword>
<dbReference type="AlphaFoldDB" id="A0A5N5WRV9"/>
<dbReference type="Gene3D" id="1.20.1250.20">
    <property type="entry name" value="MFS general substrate transporter like domains"/>
    <property type="match status" value="2"/>
</dbReference>
<dbReference type="PANTHER" id="PTHR48022:SF44">
    <property type="entry name" value="SUGAR TRANSPORTER, PUTATIVE (AFU_ORTHOLOGUE AFUA_4G14610)-RELATED"/>
    <property type="match status" value="1"/>
</dbReference>
<evidence type="ECO:0000259" key="7">
    <source>
        <dbReference type="PROSITE" id="PS50850"/>
    </source>
</evidence>
<evidence type="ECO:0000256" key="2">
    <source>
        <dbReference type="ARBA" id="ARBA00010992"/>
    </source>
</evidence>
<feature type="transmembrane region" description="Helical" evidence="6">
    <location>
        <begin position="324"/>
        <end position="343"/>
    </location>
</feature>
<dbReference type="EMBL" id="ML732283">
    <property type="protein sequence ID" value="KAB8071069.1"/>
    <property type="molecule type" value="Genomic_DNA"/>
</dbReference>
<gene>
    <name evidence="8" type="ORF">BDV29DRAFT_193555</name>
</gene>
<feature type="transmembrane region" description="Helical" evidence="6">
    <location>
        <begin position="6"/>
        <end position="24"/>
    </location>
</feature>
<feature type="transmembrane region" description="Helical" evidence="6">
    <location>
        <begin position="63"/>
        <end position="83"/>
    </location>
</feature>
<proteinExistence type="inferred from homology"/>
<dbReference type="PROSITE" id="PS50850">
    <property type="entry name" value="MFS"/>
    <property type="match status" value="1"/>
</dbReference>
<dbReference type="SUPFAM" id="SSF103473">
    <property type="entry name" value="MFS general substrate transporter"/>
    <property type="match status" value="1"/>
</dbReference>
<keyword evidence="5 6" id="KW-0472">Membrane</keyword>
<feature type="domain" description="Major facilitator superfamily (MFS) profile" evidence="7">
    <location>
        <begin position="1"/>
        <end position="405"/>
    </location>
</feature>
<sequence length="470" mass="51019">MEVQSVVNFAIDVFSLVAIFFEGYDQGVMGGVNAFAGLLYIALGVYLAALPVAGWLADRIGRINGLLFGSFFALVGGALQASLQSSNFMLIARVVTGIGTGALTGITPVLVSETSPAEHRGGYLGYVLIANYLGISVAYWLSFGLSFINHGYSDFRWRFLLAFQCIPAIILTTCIKALPDSPRYLASVGRTDKARELMNCIRRRKANQKEIDRDKGGRLGANLDRRAWLCLLLQIMASWTGITAVTAYSPVLLNQAGYSEIKQNGLAGGLNTIGIVSTIISAQIVDRLGRRNCLMLGSAILFTVELVAGSLYEGSLRHPENAAYYALGAATWGTVAFLMPTEIFPSGLPAQGNGFGITGWALGVGMTTLVNPILLDNLKSHSYFLLAGFNLIWVSIVYSFYPETCNRSLESIEALFSTPSRFYWEMERVCRLHGNVLGEREIEGVHGEETNKSAGQDLFHAGYQESFSAC</sequence>
<dbReference type="Pfam" id="PF00083">
    <property type="entry name" value="Sugar_tr"/>
    <property type="match status" value="1"/>
</dbReference>
<feature type="transmembrane region" description="Helical" evidence="6">
    <location>
        <begin position="382"/>
        <end position="401"/>
    </location>
</feature>
<dbReference type="InterPro" id="IPR050360">
    <property type="entry name" value="MFS_Sugar_Transporters"/>
</dbReference>
<dbReference type="InterPro" id="IPR005829">
    <property type="entry name" value="Sugar_transporter_CS"/>
</dbReference>
<keyword evidence="4 6" id="KW-1133">Transmembrane helix</keyword>
<dbReference type="Proteomes" id="UP000326565">
    <property type="component" value="Unassembled WGS sequence"/>
</dbReference>
<feature type="transmembrane region" description="Helical" evidence="6">
    <location>
        <begin position="355"/>
        <end position="375"/>
    </location>
</feature>
<feature type="transmembrane region" description="Helical" evidence="6">
    <location>
        <begin position="159"/>
        <end position="178"/>
    </location>
</feature>
<feature type="transmembrane region" description="Helical" evidence="6">
    <location>
        <begin position="231"/>
        <end position="253"/>
    </location>
</feature>
<name>A0A5N5WRV9_9EURO</name>
<evidence type="ECO:0000313" key="8">
    <source>
        <dbReference type="EMBL" id="KAB8071069.1"/>
    </source>
</evidence>
<reference evidence="8 9" key="1">
    <citation type="submission" date="2019-04" db="EMBL/GenBank/DDBJ databases">
        <title>Friends and foes A comparative genomics study of 23 Aspergillus species from section Flavi.</title>
        <authorList>
            <consortium name="DOE Joint Genome Institute"/>
            <person name="Kjaerbolling I."/>
            <person name="Vesth T."/>
            <person name="Frisvad J.C."/>
            <person name="Nybo J.L."/>
            <person name="Theobald S."/>
            <person name="Kildgaard S."/>
            <person name="Isbrandt T."/>
            <person name="Kuo A."/>
            <person name="Sato A."/>
            <person name="Lyhne E.K."/>
            <person name="Kogle M.E."/>
            <person name="Wiebenga A."/>
            <person name="Kun R.S."/>
            <person name="Lubbers R.J."/>
            <person name="Makela M.R."/>
            <person name="Barry K."/>
            <person name="Chovatia M."/>
            <person name="Clum A."/>
            <person name="Daum C."/>
            <person name="Haridas S."/>
            <person name="He G."/>
            <person name="LaButti K."/>
            <person name="Lipzen A."/>
            <person name="Mondo S."/>
            <person name="Riley R."/>
            <person name="Salamov A."/>
            <person name="Simmons B.A."/>
            <person name="Magnuson J.K."/>
            <person name="Henrissat B."/>
            <person name="Mortensen U.H."/>
            <person name="Larsen T.O."/>
            <person name="Devries R.P."/>
            <person name="Grigoriev I.V."/>
            <person name="Machida M."/>
            <person name="Baker S.E."/>
            <person name="Andersen M.R."/>
        </authorList>
    </citation>
    <scope>NUCLEOTIDE SEQUENCE [LARGE SCALE GENOMIC DNA]</scope>
    <source>
        <strain evidence="8 9">CBS 151.66</strain>
    </source>
</reference>
<dbReference type="PROSITE" id="PS00217">
    <property type="entry name" value="SUGAR_TRANSPORT_2"/>
    <property type="match status" value="1"/>
</dbReference>
<comment type="subcellular location">
    <subcellularLocation>
        <location evidence="1">Membrane</location>
        <topology evidence="1">Multi-pass membrane protein</topology>
    </subcellularLocation>
</comment>
<dbReference type="GO" id="GO:0016020">
    <property type="term" value="C:membrane"/>
    <property type="evidence" value="ECO:0007669"/>
    <property type="project" value="UniProtKB-SubCell"/>
</dbReference>
<dbReference type="InterPro" id="IPR020846">
    <property type="entry name" value="MFS_dom"/>
</dbReference>
<organism evidence="8 9">
    <name type="scientific">Aspergillus leporis</name>
    <dbReference type="NCBI Taxonomy" id="41062"/>
    <lineage>
        <taxon>Eukaryota</taxon>
        <taxon>Fungi</taxon>
        <taxon>Dikarya</taxon>
        <taxon>Ascomycota</taxon>
        <taxon>Pezizomycotina</taxon>
        <taxon>Eurotiomycetes</taxon>
        <taxon>Eurotiomycetidae</taxon>
        <taxon>Eurotiales</taxon>
        <taxon>Aspergillaceae</taxon>
        <taxon>Aspergillus</taxon>
        <taxon>Aspergillus subgen. Circumdati</taxon>
    </lineage>
</organism>
<feature type="transmembrane region" description="Helical" evidence="6">
    <location>
        <begin position="265"/>
        <end position="282"/>
    </location>
</feature>
<dbReference type="PANTHER" id="PTHR48022">
    <property type="entry name" value="PLASTIDIC GLUCOSE TRANSPORTER 4"/>
    <property type="match status" value="1"/>
</dbReference>
<dbReference type="InterPro" id="IPR005828">
    <property type="entry name" value="MFS_sugar_transport-like"/>
</dbReference>
<comment type="similarity">
    <text evidence="2">Belongs to the major facilitator superfamily. Sugar transporter (TC 2.A.1.1) family.</text>
</comment>
<feature type="transmembrane region" description="Helical" evidence="6">
    <location>
        <begin position="294"/>
        <end position="312"/>
    </location>
</feature>
<dbReference type="InterPro" id="IPR036259">
    <property type="entry name" value="MFS_trans_sf"/>
</dbReference>
<dbReference type="GO" id="GO:0005351">
    <property type="term" value="F:carbohydrate:proton symporter activity"/>
    <property type="evidence" value="ECO:0007669"/>
    <property type="project" value="TreeGrafter"/>
</dbReference>
<protein>
    <recommendedName>
        <fullName evidence="7">Major facilitator superfamily (MFS) profile domain-containing protein</fullName>
    </recommendedName>
</protein>
<feature type="transmembrane region" description="Helical" evidence="6">
    <location>
        <begin position="123"/>
        <end position="147"/>
    </location>
</feature>
<evidence type="ECO:0000256" key="3">
    <source>
        <dbReference type="ARBA" id="ARBA00022692"/>
    </source>
</evidence>
<dbReference type="OrthoDB" id="2544694at2759"/>
<evidence type="ECO:0000313" key="9">
    <source>
        <dbReference type="Proteomes" id="UP000326565"/>
    </source>
</evidence>
<evidence type="ECO:0000256" key="4">
    <source>
        <dbReference type="ARBA" id="ARBA00022989"/>
    </source>
</evidence>
<feature type="transmembrane region" description="Helical" evidence="6">
    <location>
        <begin position="36"/>
        <end position="57"/>
    </location>
</feature>
<feature type="transmembrane region" description="Helical" evidence="6">
    <location>
        <begin position="90"/>
        <end position="111"/>
    </location>
</feature>
<evidence type="ECO:0000256" key="5">
    <source>
        <dbReference type="ARBA" id="ARBA00023136"/>
    </source>
</evidence>
<evidence type="ECO:0000256" key="6">
    <source>
        <dbReference type="SAM" id="Phobius"/>
    </source>
</evidence>
<accession>A0A5N5WRV9</accession>
<dbReference type="PROSITE" id="PS00216">
    <property type="entry name" value="SUGAR_TRANSPORT_1"/>
    <property type="match status" value="1"/>
</dbReference>
<evidence type="ECO:0000256" key="1">
    <source>
        <dbReference type="ARBA" id="ARBA00004141"/>
    </source>
</evidence>